<evidence type="ECO:0000256" key="3">
    <source>
        <dbReference type="ARBA" id="ARBA00022691"/>
    </source>
</evidence>
<keyword evidence="3" id="KW-0949">S-adenosyl-L-methionine</keyword>
<dbReference type="InterPro" id="IPR029063">
    <property type="entry name" value="SAM-dependent_MTases_sf"/>
</dbReference>
<proteinExistence type="predicted"/>
<dbReference type="SUPFAM" id="SSF46785">
    <property type="entry name" value="Winged helix' DNA-binding domain"/>
    <property type="match status" value="1"/>
</dbReference>
<feature type="domain" description="O-methyltransferase C-terminal" evidence="4">
    <location>
        <begin position="251"/>
        <end position="449"/>
    </location>
</feature>
<dbReference type="InterPro" id="IPR001077">
    <property type="entry name" value="COMT_C"/>
</dbReference>
<dbReference type="PROSITE" id="PS51683">
    <property type="entry name" value="SAM_OMT_II"/>
    <property type="match status" value="1"/>
</dbReference>
<reference evidence="5" key="1">
    <citation type="journal article" date="2023" name="Mol. Phylogenet. Evol.">
        <title>Genome-scale phylogeny and comparative genomics of the fungal order Sordariales.</title>
        <authorList>
            <person name="Hensen N."/>
            <person name="Bonometti L."/>
            <person name="Westerberg I."/>
            <person name="Brannstrom I.O."/>
            <person name="Guillou S."/>
            <person name="Cros-Aarteil S."/>
            <person name="Calhoun S."/>
            <person name="Haridas S."/>
            <person name="Kuo A."/>
            <person name="Mondo S."/>
            <person name="Pangilinan J."/>
            <person name="Riley R."/>
            <person name="LaButti K."/>
            <person name="Andreopoulos B."/>
            <person name="Lipzen A."/>
            <person name="Chen C."/>
            <person name="Yan M."/>
            <person name="Daum C."/>
            <person name="Ng V."/>
            <person name="Clum A."/>
            <person name="Steindorff A."/>
            <person name="Ohm R.A."/>
            <person name="Martin F."/>
            <person name="Silar P."/>
            <person name="Natvig D.O."/>
            <person name="Lalanne C."/>
            <person name="Gautier V."/>
            <person name="Ament-Velasquez S.L."/>
            <person name="Kruys A."/>
            <person name="Hutchinson M.I."/>
            <person name="Powell A.J."/>
            <person name="Barry K."/>
            <person name="Miller A.N."/>
            <person name="Grigoriev I.V."/>
            <person name="Debuchy R."/>
            <person name="Gladieux P."/>
            <person name="Hiltunen Thoren M."/>
            <person name="Johannesson H."/>
        </authorList>
    </citation>
    <scope>NUCLEOTIDE SEQUENCE</scope>
    <source>
        <strain evidence="5">CBS 315.58</strain>
    </source>
</reference>
<dbReference type="Proteomes" id="UP001303160">
    <property type="component" value="Unassembled WGS sequence"/>
</dbReference>
<gene>
    <name evidence="5" type="ORF">QBC40DRAFT_276706</name>
</gene>
<dbReference type="SUPFAM" id="SSF53335">
    <property type="entry name" value="S-adenosyl-L-methionine-dependent methyltransferases"/>
    <property type="match status" value="1"/>
</dbReference>
<dbReference type="PANTHER" id="PTHR43712:SF2">
    <property type="entry name" value="O-METHYLTRANSFERASE CICE"/>
    <property type="match status" value="1"/>
</dbReference>
<keyword evidence="2" id="KW-0808">Transferase</keyword>
<evidence type="ECO:0000259" key="4">
    <source>
        <dbReference type="Pfam" id="PF00891"/>
    </source>
</evidence>
<name>A0AAN6XKE0_9PEZI</name>
<dbReference type="InterPro" id="IPR036388">
    <property type="entry name" value="WH-like_DNA-bd_sf"/>
</dbReference>
<dbReference type="InterPro" id="IPR016461">
    <property type="entry name" value="COMT-like"/>
</dbReference>
<reference evidence="5" key="2">
    <citation type="submission" date="2023-05" db="EMBL/GenBank/DDBJ databases">
        <authorList>
            <consortium name="Lawrence Berkeley National Laboratory"/>
            <person name="Steindorff A."/>
            <person name="Hensen N."/>
            <person name="Bonometti L."/>
            <person name="Westerberg I."/>
            <person name="Brannstrom I.O."/>
            <person name="Guillou S."/>
            <person name="Cros-Aarteil S."/>
            <person name="Calhoun S."/>
            <person name="Haridas S."/>
            <person name="Kuo A."/>
            <person name="Mondo S."/>
            <person name="Pangilinan J."/>
            <person name="Riley R."/>
            <person name="Labutti K."/>
            <person name="Andreopoulos B."/>
            <person name="Lipzen A."/>
            <person name="Chen C."/>
            <person name="Yanf M."/>
            <person name="Daum C."/>
            <person name="Ng V."/>
            <person name="Clum A."/>
            <person name="Ohm R."/>
            <person name="Martin F."/>
            <person name="Silar P."/>
            <person name="Natvig D."/>
            <person name="Lalanne C."/>
            <person name="Gautier V."/>
            <person name="Ament-Velasquez S.L."/>
            <person name="Kruys A."/>
            <person name="Hutchinson M.I."/>
            <person name="Powell A.J."/>
            <person name="Barry K."/>
            <person name="Miller A.N."/>
            <person name="Grigoriev I.V."/>
            <person name="Debuchy R."/>
            <person name="Gladieux P."/>
            <person name="Thoren M.H."/>
            <person name="Johannesson H."/>
        </authorList>
    </citation>
    <scope>NUCLEOTIDE SEQUENCE</scope>
    <source>
        <strain evidence="5">CBS 315.58</strain>
    </source>
</reference>
<organism evidence="5 6">
    <name type="scientific">Triangularia verruculosa</name>
    <dbReference type="NCBI Taxonomy" id="2587418"/>
    <lineage>
        <taxon>Eukaryota</taxon>
        <taxon>Fungi</taxon>
        <taxon>Dikarya</taxon>
        <taxon>Ascomycota</taxon>
        <taxon>Pezizomycotina</taxon>
        <taxon>Sordariomycetes</taxon>
        <taxon>Sordariomycetidae</taxon>
        <taxon>Sordariales</taxon>
        <taxon>Podosporaceae</taxon>
        <taxon>Triangularia</taxon>
    </lineage>
</organism>
<evidence type="ECO:0000256" key="1">
    <source>
        <dbReference type="ARBA" id="ARBA00022603"/>
    </source>
</evidence>
<dbReference type="GO" id="GO:0008171">
    <property type="term" value="F:O-methyltransferase activity"/>
    <property type="evidence" value="ECO:0007669"/>
    <property type="project" value="InterPro"/>
</dbReference>
<dbReference type="GO" id="GO:0032259">
    <property type="term" value="P:methylation"/>
    <property type="evidence" value="ECO:0007669"/>
    <property type="project" value="UniProtKB-KW"/>
</dbReference>
<keyword evidence="6" id="KW-1185">Reference proteome</keyword>
<dbReference type="EMBL" id="MU863898">
    <property type="protein sequence ID" value="KAK4202413.1"/>
    <property type="molecule type" value="Genomic_DNA"/>
</dbReference>
<dbReference type="Gene3D" id="1.10.10.10">
    <property type="entry name" value="Winged helix-like DNA-binding domain superfamily/Winged helix DNA-binding domain"/>
    <property type="match status" value="1"/>
</dbReference>
<sequence length="473" mass="51130">MTMAQTETLLLDVLATEKNATEPVPVHISLCGTGALGASNRCASPNGVAAVAGQLTSNLHELSGSKAAGDHSRLQSLAEEITANINGATTGNEPARLNIATAATELATAVRPPSDTIMSLFANMSIVSAIRVFQHWGVFDLIPSEPASSITCGEIARRIGAEEGIVYRISAMLTSSHILLTASPGELAHSPASLLLRSSEPMAAMFDLMYTNIVQVSDILPGYFDSYGRKEPVGPSHVPSTVLTGEPELEYFKSISRNEERMRNFTKAMKVTSGRVPVTGIYPLDRVLLSGENGRMAWVDVGGGAGHVLRRFREEYTVLRRSRCAVVDLKCVVEEGSVVAARDEVMEEVQWIKGDFMKEVPVKGARFYYLRHILRDYSDAVATLILRNVAQAMSHDSRVLISEQINPAGGDETGRPMPLYAAFKDYSMLAIGGKERCLDQFVRIGAAAGLKFEAVYHDSKGTRHGVVEFVLGS</sequence>
<keyword evidence="1" id="KW-0489">Methyltransferase</keyword>
<dbReference type="InterPro" id="IPR036390">
    <property type="entry name" value="WH_DNA-bd_sf"/>
</dbReference>
<accession>A0AAN6XKE0</accession>
<evidence type="ECO:0000313" key="5">
    <source>
        <dbReference type="EMBL" id="KAK4202413.1"/>
    </source>
</evidence>
<dbReference type="Pfam" id="PF00891">
    <property type="entry name" value="Methyltransf_2"/>
    <property type="match status" value="1"/>
</dbReference>
<comment type="caution">
    <text evidence="5">The sequence shown here is derived from an EMBL/GenBank/DDBJ whole genome shotgun (WGS) entry which is preliminary data.</text>
</comment>
<dbReference type="PANTHER" id="PTHR43712">
    <property type="entry name" value="PUTATIVE (AFU_ORTHOLOGUE AFUA_4G14580)-RELATED"/>
    <property type="match status" value="1"/>
</dbReference>
<dbReference type="Gene3D" id="3.40.50.150">
    <property type="entry name" value="Vaccinia Virus protein VP39"/>
    <property type="match status" value="1"/>
</dbReference>
<evidence type="ECO:0000313" key="6">
    <source>
        <dbReference type="Proteomes" id="UP001303160"/>
    </source>
</evidence>
<evidence type="ECO:0000256" key="2">
    <source>
        <dbReference type="ARBA" id="ARBA00022679"/>
    </source>
</evidence>
<dbReference type="AlphaFoldDB" id="A0AAN6XKE0"/>
<protein>
    <submittedName>
        <fullName evidence="5">O-methyltransferase-domain-containing protein</fullName>
    </submittedName>
</protein>